<dbReference type="GO" id="GO:0015074">
    <property type="term" value="P:DNA integration"/>
    <property type="evidence" value="ECO:0007669"/>
    <property type="project" value="InterPro"/>
</dbReference>
<keyword evidence="5" id="KW-1185">Reference proteome</keyword>
<dbReference type="GO" id="GO:0005634">
    <property type="term" value="C:nucleus"/>
    <property type="evidence" value="ECO:0007669"/>
    <property type="project" value="UniProtKB-ARBA"/>
</dbReference>
<evidence type="ECO:0000313" key="5">
    <source>
        <dbReference type="Proteomes" id="UP000177625"/>
    </source>
</evidence>
<name>A0A1E1M4I1_RHYSE</name>
<evidence type="ECO:0000313" key="4">
    <source>
        <dbReference type="EMBL" id="CZT44007.1"/>
    </source>
</evidence>
<feature type="domain" description="Integrase catalytic" evidence="3">
    <location>
        <begin position="156"/>
        <end position="333"/>
    </location>
</feature>
<dbReference type="InterPro" id="IPR012337">
    <property type="entry name" value="RNaseH-like_sf"/>
</dbReference>
<protein>
    <recommendedName>
        <fullName evidence="3">Integrase catalytic domain-containing protein</fullName>
    </recommendedName>
</protein>
<dbReference type="PROSITE" id="PS50994">
    <property type="entry name" value="INTEGRASE"/>
    <property type="match status" value="1"/>
</dbReference>
<sequence>MSWHHPIEERQKAKERFKSQNASKFNAFTYPINSSETAPEEASSEIEAMINTRYSSGVFYGIIIDTRAAAVSTVGRGQYEAYKALYKAELLPSRGISIKFGVGNASSIGALLVPTLIGNITFEVMTTDTPFLLCLADIDKLEVMLDNLRNVLVTLKGDIPIKLTKLYKHYQEHGKSPSRFKFKLKDNVDFNFTIIVDILQLEGRQMLHIVDEATTFQNRGFLKDISVEHLWINTYLGPPDFIVTDAGTQFKAREFIQSAKVKGSIVKTIPVEAHHSIGKVERYYAPLKRAYTIIRKELLHLDCEIALQMAFYAINCIAGPGGIVPVLLVFGAYLRMVKMDTPSPTVAACAAALHKATKEIQKLRSTR</sequence>
<dbReference type="InterPro" id="IPR036397">
    <property type="entry name" value="RNaseH_sf"/>
</dbReference>
<dbReference type="AlphaFoldDB" id="A0A1E1M4I1"/>
<feature type="transmembrane region" description="Helical" evidence="2">
    <location>
        <begin position="309"/>
        <end position="334"/>
    </location>
</feature>
<dbReference type="EMBL" id="FJVC01000157">
    <property type="protein sequence ID" value="CZT44007.1"/>
    <property type="molecule type" value="Genomic_DNA"/>
</dbReference>
<proteinExistence type="predicted"/>
<evidence type="ECO:0000256" key="1">
    <source>
        <dbReference type="ARBA" id="ARBA00022884"/>
    </source>
</evidence>
<accession>A0A1E1M4I1</accession>
<reference evidence="5" key="1">
    <citation type="submission" date="2016-03" db="EMBL/GenBank/DDBJ databases">
        <authorList>
            <person name="Guldener U."/>
        </authorList>
    </citation>
    <scope>NUCLEOTIDE SEQUENCE [LARGE SCALE GENOMIC DNA]</scope>
</reference>
<dbReference type="SUPFAM" id="SSF53098">
    <property type="entry name" value="Ribonuclease H-like"/>
    <property type="match status" value="1"/>
</dbReference>
<keyword evidence="2" id="KW-0812">Transmembrane</keyword>
<dbReference type="InterPro" id="IPR001584">
    <property type="entry name" value="Integrase_cat-core"/>
</dbReference>
<organism evidence="4 5">
    <name type="scientific">Rhynchosporium secalis</name>
    <name type="common">Barley scald fungus</name>
    <dbReference type="NCBI Taxonomy" id="38038"/>
    <lineage>
        <taxon>Eukaryota</taxon>
        <taxon>Fungi</taxon>
        <taxon>Dikarya</taxon>
        <taxon>Ascomycota</taxon>
        <taxon>Pezizomycotina</taxon>
        <taxon>Leotiomycetes</taxon>
        <taxon>Helotiales</taxon>
        <taxon>Ploettnerulaceae</taxon>
        <taxon>Rhynchosporium</taxon>
    </lineage>
</organism>
<keyword evidence="2" id="KW-1133">Transmembrane helix</keyword>
<evidence type="ECO:0000256" key="2">
    <source>
        <dbReference type="SAM" id="Phobius"/>
    </source>
</evidence>
<gene>
    <name evidence="4" type="ORF">RSE6_04128</name>
</gene>
<dbReference type="GO" id="GO:0003723">
    <property type="term" value="F:RNA binding"/>
    <property type="evidence" value="ECO:0007669"/>
    <property type="project" value="UniProtKB-KW"/>
</dbReference>
<evidence type="ECO:0000259" key="3">
    <source>
        <dbReference type="PROSITE" id="PS50994"/>
    </source>
</evidence>
<keyword evidence="2" id="KW-0472">Membrane</keyword>
<dbReference type="Proteomes" id="UP000177625">
    <property type="component" value="Unassembled WGS sequence"/>
</dbReference>
<keyword evidence="1" id="KW-0694">RNA-binding</keyword>
<dbReference type="Gene3D" id="3.30.420.10">
    <property type="entry name" value="Ribonuclease H-like superfamily/Ribonuclease H"/>
    <property type="match status" value="1"/>
</dbReference>